<organism evidence="2 3">
    <name type="scientific">Antrodiella citrinella</name>
    <dbReference type="NCBI Taxonomy" id="2447956"/>
    <lineage>
        <taxon>Eukaryota</taxon>
        <taxon>Fungi</taxon>
        <taxon>Dikarya</taxon>
        <taxon>Basidiomycota</taxon>
        <taxon>Agaricomycotina</taxon>
        <taxon>Agaricomycetes</taxon>
        <taxon>Polyporales</taxon>
        <taxon>Steccherinaceae</taxon>
        <taxon>Antrodiella</taxon>
    </lineage>
</organism>
<gene>
    <name evidence="2" type="ORF">EUX98_g9097</name>
</gene>
<feature type="transmembrane region" description="Helical" evidence="1">
    <location>
        <begin position="123"/>
        <end position="145"/>
    </location>
</feature>
<keyword evidence="1" id="KW-0812">Transmembrane</keyword>
<proteinExistence type="predicted"/>
<dbReference type="EMBL" id="SGPM01000642">
    <property type="protein sequence ID" value="THH17600.1"/>
    <property type="molecule type" value="Genomic_DNA"/>
</dbReference>
<accession>A0A4S4M425</accession>
<comment type="caution">
    <text evidence="2">The sequence shown here is derived from an EMBL/GenBank/DDBJ whole genome shotgun (WGS) entry which is preliminary data.</text>
</comment>
<evidence type="ECO:0000313" key="2">
    <source>
        <dbReference type="EMBL" id="THH17600.1"/>
    </source>
</evidence>
<evidence type="ECO:0000313" key="3">
    <source>
        <dbReference type="Proteomes" id="UP000308730"/>
    </source>
</evidence>
<feature type="transmembrane region" description="Helical" evidence="1">
    <location>
        <begin position="87"/>
        <end position="111"/>
    </location>
</feature>
<dbReference type="Proteomes" id="UP000308730">
    <property type="component" value="Unassembled WGS sequence"/>
</dbReference>
<keyword evidence="3" id="KW-1185">Reference proteome</keyword>
<reference evidence="2 3" key="1">
    <citation type="submission" date="2019-02" db="EMBL/GenBank/DDBJ databases">
        <title>Genome sequencing of the rare red list fungi Antrodiella citrinella (Flaviporus citrinellus).</title>
        <authorList>
            <person name="Buettner E."/>
            <person name="Kellner H."/>
        </authorList>
    </citation>
    <scope>NUCLEOTIDE SEQUENCE [LARGE SCALE GENOMIC DNA]</scope>
    <source>
        <strain evidence="2 3">DSM 108506</strain>
    </source>
</reference>
<keyword evidence="1" id="KW-0472">Membrane</keyword>
<feature type="transmembrane region" description="Helical" evidence="1">
    <location>
        <begin position="20"/>
        <end position="42"/>
    </location>
</feature>
<feature type="transmembrane region" description="Helical" evidence="1">
    <location>
        <begin position="157"/>
        <end position="180"/>
    </location>
</feature>
<feature type="transmembrane region" description="Helical" evidence="1">
    <location>
        <begin position="63"/>
        <end position="81"/>
    </location>
</feature>
<sequence length="259" mass="30032">MALWTDMSPTGYERQVATNILFTHVFSGFTLWELIVSLPYDWKVFRGRRGCKWGAWIFYLNSRYLFMCSVVATLVFVDLFASKLRVVTGLGLFFQISGHVAAGFSYGILALRMMIIWRRDAMTLLMIVCQLALWAMTFAAFPHIIDGWQEQWSHIRLTTTLLVVTSIMLLSDYLGLVTAYRYYLARLKNREGTVAEQKDKFTWFKEYCAMLWQEGLQYFVIVWLAQIAEATVRFLNVDQSGLLRFTVEYAGLTATYVLD</sequence>
<protein>
    <submittedName>
        <fullName evidence="2">Uncharacterized protein</fullName>
    </submittedName>
</protein>
<dbReference type="AlphaFoldDB" id="A0A4S4M425"/>
<name>A0A4S4M425_9APHY</name>
<dbReference type="OrthoDB" id="2757176at2759"/>
<keyword evidence="1" id="KW-1133">Transmembrane helix</keyword>
<evidence type="ECO:0000256" key="1">
    <source>
        <dbReference type="SAM" id="Phobius"/>
    </source>
</evidence>